<dbReference type="CDD" id="cd00143">
    <property type="entry name" value="PP2Cc"/>
    <property type="match status" value="1"/>
</dbReference>
<accession>A0A1Q8VJH9</accession>
<protein>
    <recommendedName>
        <fullName evidence="2">PPM-type phosphatase domain-containing protein</fullName>
    </recommendedName>
</protein>
<dbReference type="InterPro" id="IPR015655">
    <property type="entry name" value="PP2C"/>
</dbReference>
<dbReference type="Gene3D" id="3.60.40.10">
    <property type="entry name" value="PPM-type phosphatase domain"/>
    <property type="match status" value="1"/>
</dbReference>
<evidence type="ECO:0000313" key="4">
    <source>
        <dbReference type="Proteomes" id="UP000186394"/>
    </source>
</evidence>
<dbReference type="PROSITE" id="PS51746">
    <property type="entry name" value="PPM_2"/>
    <property type="match status" value="1"/>
</dbReference>
<dbReference type="OrthoDB" id="9801841at2"/>
<dbReference type="Pfam" id="PF13672">
    <property type="entry name" value="PP2C_2"/>
    <property type="match status" value="1"/>
</dbReference>
<evidence type="ECO:0000256" key="1">
    <source>
        <dbReference type="SAM" id="MobiDB-lite"/>
    </source>
</evidence>
<dbReference type="InterPro" id="IPR001932">
    <property type="entry name" value="PPM-type_phosphatase-like_dom"/>
</dbReference>
<proteinExistence type="predicted"/>
<dbReference type="AlphaFoldDB" id="A0A1Q8VJH9"/>
<sequence length="294" mass="30864">MNSSTTAHPAAHAALLPQEVRLVVRHGSATDVGRVRTDNEDSLLAGSPVFLVADGMGGHRSGGTASAHAVGAFEDLVGRTFVTSREFNRRLTLAARNVAALGTGERAPGSTLTGLLLSRQGALPCLRVVNIGDSRTYHLSTQSFSQVTHDHSEVQELIDSGQLDQARALSSRNRNVITRALGAGGGDQVVADQYLLPATVGDRFIICSDGLNGHVAESLIEMVARSVPDPRNAAHELVALALAAGGRDNVTVIVVDVVDVFPPWEDTQVDDTTLPRATGSDSTVPTPASRRSCP</sequence>
<evidence type="ECO:0000313" key="3">
    <source>
        <dbReference type="EMBL" id="OLO48251.1"/>
    </source>
</evidence>
<reference evidence="3 4" key="1">
    <citation type="submission" date="2016-12" db="EMBL/GenBank/DDBJ databases">
        <title>Genomic comparison of strains in the 'Actinomyces naeslundii' group.</title>
        <authorList>
            <person name="Mughal S.R."/>
            <person name="Do T."/>
            <person name="Gilbert S.C."/>
            <person name="Witherden E.A."/>
            <person name="Didelot X."/>
            <person name="Beighton D."/>
        </authorList>
    </citation>
    <scope>NUCLEOTIDE SEQUENCE [LARGE SCALE GENOMIC DNA]</scope>
    <source>
        <strain evidence="3 4">P6N</strain>
    </source>
</reference>
<dbReference type="GO" id="GO:0004722">
    <property type="term" value="F:protein serine/threonine phosphatase activity"/>
    <property type="evidence" value="ECO:0007669"/>
    <property type="project" value="InterPro"/>
</dbReference>
<dbReference type="EMBL" id="MSKL01000025">
    <property type="protein sequence ID" value="OLO48251.1"/>
    <property type="molecule type" value="Genomic_DNA"/>
</dbReference>
<comment type="caution">
    <text evidence="3">The sequence shown here is derived from an EMBL/GenBank/DDBJ whole genome shotgun (WGS) entry which is preliminary data.</text>
</comment>
<feature type="region of interest" description="Disordered" evidence="1">
    <location>
        <begin position="266"/>
        <end position="294"/>
    </location>
</feature>
<dbReference type="InterPro" id="IPR036457">
    <property type="entry name" value="PPM-type-like_dom_sf"/>
</dbReference>
<dbReference type="RefSeq" id="WP_075418594.1">
    <property type="nucleotide sequence ID" value="NZ_MSKL01000025.1"/>
</dbReference>
<feature type="domain" description="PPM-type phosphatase" evidence="2">
    <location>
        <begin position="25"/>
        <end position="257"/>
    </location>
</feature>
<dbReference type="SMART" id="SM00332">
    <property type="entry name" value="PP2Cc"/>
    <property type="match status" value="1"/>
</dbReference>
<evidence type="ECO:0000259" key="2">
    <source>
        <dbReference type="PROSITE" id="PS51746"/>
    </source>
</evidence>
<dbReference type="PANTHER" id="PTHR47992">
    <property type="entry name" value="PROTEIN PHOSPHATASE"/>
    <property type="match status" value="1"/>
</dbReference>
<dbReference type="SMART" id="SM00331">
    <property type="entry name" value="PP2C_SIG"/>
    <property type="match status" value="1"/>
</dbReference>
<organism evidence="3 4">
    <name type="scientific">Actinomyces oris</name>
    <dbReference type="NCBI Taxonomy" id="544580"/>
    <lineage>
        <taxon>Bacteria</taxon>
        <taxon>Bacillati</taxon>
        <taxon>Actinomycetota</taxon>
        <taxon>Actinomycetes</taxon>
        <taxon>Actinomycetales</taxon>
        <taxon>Actinomycetaceae</taxon>
        <taxon>Actinomyces</taxon>
    </lineage>
</organism>
<dbReference type="SUPFAM" id="SSF81606">
    <property type="entry name" value="PP2C-like"/>
    <property type="match status" value="1"/>
</dbReference>
<dbReference type="Proteomes" id="UP000186394">
    <property type="component" value="Unassembled WGS sequence"/>
</dbReference>
<name>A0A1Q8VJH9_9ACTO</name>
<gene>
    <name evidence="3" type="ORF">BKH28_09605</name>
</gene>